<evidence type="ECO:0000313" key="2">
    <source>
        <dbReference type="Proteomes" id="UP000202152"/>
    </source>
</evidence>
<dbReference type="KEGG" id="vg:26625089"/>
<sequence>MKESIIKVIPFNKDLVFSINLPYSVYLNDKYLTTIDADVDLNKFEKALLTDEKLKVLMNKYLVAETLSQIYSQKEQELVKKLNEQILHSFIYDYKDLSGYSSDVKREKRDKYLCFTTENFEVCTHSKKYELSAIVNEISDALKNVDSSLKLTIYYGKYSLTIFINSIEVYRNDAFALRDVLSYFRDEIKEGKLNEVINLLKQLKEIKEKQLPATDYFLRISDRIKEIAFQCKE</sequence>
<dbReference type="RefSeq" id="YP_009197888.1">
    <property type="nucleotide sequence ID" value="NC_028787.1"/>
</dbReference>
<proteinExistence type="predicted"/>
<dbReference type="Proteomes" id="UP000202152">
    <property type="component" value="Segment"/>
</dbReference>
<organism evidence="1 2">
    <name type="scientific">Acidianus bottle-shaped virus 3 strain ABV3</name>
    <dbReference type="NCBI Taxonomy" id="1732174"/>
    <lineage>
        <taxon>Viruses</taxon>
        <taxon>Viruses incertae sedis</taxon>
        <taxon>Ampullaviridae</taxon>
        <taxon>Bottigliavirus</taxon>
        <taxon>Bottigliavirus krisuvikense</taxon>
        <taxon>Bottigliavirus ABV3</taxon>
    </lineage>
</organism>
<dbReference type="GeneID" id="26625089"/>
<dbReference type="EMBL" id="KP282674">
    <property type="protein sequence ID" value="ALG96811.1"/>
    <property type="molecule type" value="Genomic_DNA"/>
</dbReference>
<protein>
    <submittedName>
        <fullName evidence="1">Uncharacterized protein</fullName>
    </submittedName>
</protein>
<reference evidence="1 2" key="1">
    <citation type="journal article" date="2015" name="Environ. Microbiol.">
        <title>Novel viral genomes identified from six metagenomes reveal wide distribution of archaeal viruses and high viral diversity in terrestrial hot springs.</title>
        <authorList>
            <person name="Gudbergsdottir S.R."/>
            <person name="Menzel P."/>
            <person name="Krogh A."/>
            <person name="Young M."/>
            <person name="Peng X."/>
        </authorList>
    </citation>
    <scope>NUCLEOTIDE SEQUENCE [LARGE SCALE GENOMIC DNA]</scope>
    <source>
        <strain evidence="1 2">ABV3</strain>
    </source>
</reference>
<name>A0A0N9NJI7_9VIRU</name>
<evidence type="ECO:0000313" key="1">
    <source>
        <dbReference type="EMBL" id="ALG96811.1"/>
    </source>
</evidence>
<accession>A0A0N9NJI7</accession>
<keyword evidence="2" id="KW-1185">Reference proteome</keyword>